<organism evidence="1 2">
    <name type="scientific">Sphingomonas edaphi</name>
    <dbReference type="NCBI Taxonomy" id="2315689"/>
    <lineage>
        <taxon>Bacteria</taxon>
        <taxon>Pseudomonadati</taxon>
        <taxon>Pseudomonadota</taxon>
        <taxon>Alphaproteobacteria</taxon>
        <taxon>Sphingomonadales</taxon>
        <taxon>Sphingomonadaceae</taxon>
        <taxon>Sphingomonas</taxon>
    </lineage>
</organism>
<name>A0A418PZA3_9SPHN</name>
<gene>
    <name evidence="1" type="ORF">D3M59_10160</name>
</gene>
<accession>A0A418PZA3</accession>
<dbReference type="EMBL" id="QXTF01000003">
    <property type="protein sequence ID" value="RIX27396.1"/>
    <property type="molecule type" value="Genomic_DNA"/>
</dbReference>
<dbReference type="RefSeq" id="WP_119533549.1">
    <property type="nucleotide sequence ID" value="NZ_QXTF01000003.1"/>
</dbReference>
<reference evidence="1 2" key="1">
    <citation type="submission" date="2018-09" db="EMBL/GenBank/DDBJ databases">
        <title>Sphingomonas sp. DAC4.</title>
        <authorList>
            <person name="Seo T."/>
        </authorList>
    </citation>
    <scope>NUCLEOTIDE SEQUENCE [LARGE SCALE GENOMIC DNA]</scope>
    <source>
        <strain evidence="1 2">DAC4</strain>
    </source>
</reference>
<evidence type="ECO:0000313" key="1">
    <source>
        <dbReference type="EMBL" id="RIX27396.1"/>
    </source>
</evidence>
<protein>
    <submittedName>
        <fullName evidence="1">Uncharacterized protein</fullName>
    </submittedName>
</protein>
<evidence type="ECO:0000313" key="2">
    <source>
        <dbReference type="Proteomes" id="UP000285023"/>
    </source>
</evidence>
<comment type="caution">
    <text evidence="1">The sequence shown here is derived from an EMBL/GenBank/DDBJ whole genome shotgun (WGS) entry which is preliminary data.</text>
</comment>
<dbReference type="Proteomes" id="UP000285023">
    <property type="component" value="Unassembled WGS sequence"/>
</dbReference>
<dbReference type="AlphaFoldDB" id="A0A418PZA3"/>
<proteinExistence type="predicted"/>
<keyword evidence="2" id="KW-1185">Reference proteome</keyword>
<sequence>MLLQLLFAVLALQGLPQEFLDQKVRQGKEQTGTALDELTMGQLLKLTAMPSARLSQMQCTGYALWLQRTGKPTLPNERLNAIHGRLGEDAANFGEMNYDVGLAFVALYAEEAEEKKRSLSADEFADWRTSEDTRCGAFFKAAGNGSLALRSLVPASVIDPRLNGCHASYRAAAARSKGDESAALSRQADRAAALALDGKSGTALVAAKKALDDEAAATAAAPLLDPESGMMQLALCVPLLKDRTQR</sequence>